<feature type="domain" description="GED" evidence="14">
    <location>
        <begin position="522"/>
        <end position="615"/>
    </location>
</feature>
<dbReference type="PROSITE" id="PS00410">
    <property type="entry name" value="G_DYNAMIN_1"/>
    <property type="match status" value="1"/>
</dbReference>
<keyword evidence="13" id="KW-0472">Membrane</keyword>
<keyword evidence="7" id="KW-0505">Motor protein</keyword>
<dbReference type="Pfam" id="PF01031">
    <property type="entry name" value="Dynamin_M"/>
    <property type="match status" value="1"/>
</dbReference>
<evidence type="ECO:0000256" key="3">
    <source>
        <dbReference type="ARBA" id="ARBA00022701"/>
    </source>
</evidence>
<feature type="transmembrane region" description="Helical" evidence="13">
    <location>
        <begin position="679"/>
        <end position="696"/>
    </location>
</feature>
<evidence type="ECO:0000256" key="5">
    <source>
        <dbReference type="ARBA" id="ARBA00022801"/>
    </source>
</evidence>
<proteinExistence type="inferred from homology"/>
<dbReference type="Pfam" id="PF06858">
    <property type="entry name" value="NOG1"/>
    <property type="match status" value="1"/>
</dbReference>
<evidence type="ECO:0000256" key="9">
    <source>
        <dbReference type="ARBA" id="ARBA00023306"/>
    </source>
</evidence>
<keyword evidence="2" id="KW-0132">Cell division</keyword>
<keyword evidence="4 12" id="KW-0547">Nucleotide-binding</keyword>
<dbReference type="CDD" id="cd08771">
    <property type="entry name" value="DLP_1"/>
    <property type="match status" value="1"/>
</dbReference>
<evidence type="ECO:0000256" key="6">
    <source>
        <dbReference type="ARBA" id="ARBA00023134"/>
    </source>
</evidence>
<keyword evidence="13" id="KW-1133">Transmembrane helix</keyword>
<dbReference type="InterPro" id="IPR019762">
    <property type="entry name" value="Dynamin_GTPase_CS"/>
</dbReference>
<dbReference type="GO" id="GO:0005525">
    <property type="term" value="F:GTP binding"/>
    <property type="evidence" value="ECO:0007669"/>
    <property type="project" value="UniProtKB-KW"/>
</dbReference>
<dbReference type="InterPro" id="IPR045063">
    <property type="entry name" value="Dynamin_N"/>
</dbReference>
<dbReference type="GO" id="GO:0051301">
    <property type="term" value="P:cell division"/>
    <property type="evidence" value="ECO:0007669"/>
    <property type="project" value="UniProtKB-KW"/>
</dbReference>
<sequence length="1111" mass="123946">MATMESLIGLVNRIQRACTVLGDYGGDDNAFSSLWEALPSVAVVGGQSSGKSSVLESIVGRDFLPRGSGIVTRRPLVLQLNKTEDGSQEYAEFLHLPKQRFTDFSMVRKEIQDETDRITGKTKQISPVPIHLSIYSPNVVNLTLIDLPGLTKVAVEGQPESIVQDIEAMVHSYVEKPNCIILAISPANQDIATSDAIRHCREVDPTGERTFGVLTKLDLMDKGTNALDVLEGRSYRLQHPWVGIVNRSQADINKNVDMIVARRKEREYFETSPDYGHLANKMGSEYLAKLLSKSLESVIRARIPSITSTINKSIDELESELDHLGRPIAVDAGAQLYTILELCRAFDRIFKEHLDGGRPGGDRIYGVFDNQLPAALRKLPFDRHLALQNVRRVVSEADGYQPHLIAPEQGYRRLIESALNYFRGPAEASVDAVHFVLKELVRKSIAETQELRRFPSLQAELAGAANEALEKFREESKKTALRLVDMESSYLTVDFFRRLPQEVDNGGNPASSTVDRYTEMHFRRIGSNVFSYVGMVSETLKSTIPKAVVHCQVREAKHSLLNHFYTLIGKKEGKQLSQLLDEDPTLMERRQQCAKRLELYKAARDEITNSWYMGNMRFAPGFVTPVALICCVAVAIAAFCPNFTSACSSFASTSLLVSPAQRKKTGGKGGKKNNEKGRLVFNSVLSIAIANVGLYVKAGATRYPNLCFYRNVQTVTYAIVDGSYVPSTTQTHQPDKTKENESTRLESVGAFQKLPMVMPSVDILYSALRKAKRVPPTKGIANIAKRERNKGAKQLDALMKELAVPLREYMENFPKKKYLHPYERSLIELTLGDGNYEEVLRKVDALRKKVVCVGKEHASLCAKCLTKRDAGERLNEGMEKLEEVFKCEGKAVDDLLNIAKTLRAMPVVDLETPTLCLVGAPNVGKSSLVRVLSTGKPEVCNYPFTTRGILMGHIALNFQHFQVTDTPGLLKRCDEDRNNLEKLTLAVLSHLPTAILYVHDLTGECGTSPSDQFVIYREIKQRFSNHLWLDVVSKCDILQEAPVIFITEDSNADNVELARYRKMGPEGAILVSVKDGRGLDELKVQVHEMLVTQMDRIRNSKIDEDNPEPVT</sequence>
<dbReference type="Pfam" id="PF02212">
    <property type="entry name" value="GED"/>
    <property type="match status" value="1"/>
</dbReference>
<dbReference type="GO" id="GO:0016020">
    <property type="term" value="C:membrane"/>
    <property type="evidence" value="ECO:0007669"/>
    <property type="project" value="TreeGrafter"/>
</dbReference>
<dbReference type="InterPro" id="IPR001401">
    <property type="entry name" value="Dynamin_GTPase"/>
</dbReference>
<name>A0A835N7L8_9ROSI</name>
<dbReference type="PROSITE" id="PS51388">
    <property type="entry name" value="GED"/>
    <property type="match status" value="1"/>
</dbReference>
<feature type="domain" description="Dynamin-type G" evidence="15">
    <location>
        <begin position="35"/>
        <end position="304"/>
    </location>
</feature>
<evidence type="ECO:0000259" key="15">
    <source>
        <dbReference type="PROSITE" id="PS51718"/>
    </source>
</evidence>
<protein>
    <submittedName>
        <fullName evidence="16">Uncharacterized protein</fullName>
    </submittedName>
</protein>
<dbReference type="Gene3D" id="1.20.120.1240">
    <property type="entry name" value="Dynamin, middle domain"/>
    <property type="match status" value="1"/>
</dbReference>
<dbReference type="Proteomes" id="UP000657918">
    <property type="component" value="Unassembled WGS sequence"/>
</dbReference>
<dbReference type="InterPro" id="IPR003130">
    <property type="entry name" value="GED"/>
</dbReference>
<evidence type="ECO:0000256" key="7">
    <source>
        <dbReference type="ARBA" id="ARBA00023175"/>
    </source>
</evidence>
<keyword evidence="8" id="KW-0206">Cytoskeleton</keyword>
<evidence type="ECO:0000256" key="8">
    <source>
        <dbReference type="ARBA" id="ARBA00023212"/>
    </source>
</evidence>
<dbReference type="SUPFAM" id="SSF52540">
    <property type="entry name" value="P-loop containing nucleoside triphosphate hydrolases"/>
    <property type="match status" value="2"/>
</dbReference>
<gene>
    <name evidence="16" type="ORF">SADUNF_Sadunf02G0113600</name>
</gene>
<dbReference type="PRINTS" id="PR00195">
    <property type="entry name" value="DYNAMIN"/>
</dbReference>
<keyword evidence="17" id="KW-1185">Reference proteome</keyword>
<evidence type="ECO:0000313" key="16">
    <source>
        <dbReference type="EMBL" id="KAF9687634.1"/>
    </source>
</evidence>
<evidence type="ECO:0000256" key="2">
    <source>
        <dbReference type="ARBA" id="ARBA00022618"/>
    </source>
</evidence>
<dbReference type="PROSITE" id="PS51718">
    <property type="entry name" value="G_DYNAMIN_2"/>
    <property type="match status" value="1"/>
</dbReference>
<dbReference type="InterPro" id="IPR030381">
    <property type="entry name" value="G_DYNAMIN_dom"/>
</dbReference>
<keyword evidence="9" id="KW-0131">Cell cycle</keyword>
<evidence type="ECO:0000256" key="10">
    <source>
        <dbReference type="ARBA" id="ARBA00060413"/>
    </source>
</evidence>
<dbReference type="GO" id="GO:0005874">
    <property type="term" value="C:microtubule"/>
    <property type="evidence" value="ECO:0007669"/>
    <property type="project" value="UniProtKB-KW"/>
</dbReference>
<evidence type="ECO:0000256" key="4">
    <source>
        <dbReference type="ARBA" id="ARBA00022741"/>
    </source>
</evidence>
<comment type="subunit">
    <text evidence="11">Forms homodimer and may homooligomerize and heterooligomerize to form the phragmoplastin complex. Binds to PHIP1.</text>
</comment>
<dbReference type="PANTHER" id="PTHR11566:SF151">
    <property type="entry name" value="PHRAGMOPLASTIN DRP1E"/>
    <property type="match status" value="1"/>
</dbReference>
<dbReference type="GO" id="GO:0008017">
    <property type="term" value="F:microtubule binding"/>
    <property type="evidence" value="ECO:0007669"/>
    <property type="project" value="TreeGrafter"/>
</dbReference>
<dbReference type="Pfam" id="PF17835">
    <property type="entry name" value="NOG1_N"/>
    <property type="match status" value="1"/>
</dbReference>
<dbReference type="InterPro" id="IPR010674">
    <property type="entry name" value="NOG1_Rossman_fold_dom"/>
</dbReference>
<dbReference type="PANTHER" id="PTHR11566">
    <property type="entry name" value="DYNAMIN"/>
    <property type="match status" value="1"/>
</dbReference>
<dbReference type="GO" id="GO:0003924">
    <property type="term" value="F:GTPase activity"/>
    <property type="evidence" value="ECO:0007669"/>
    <property type="project" value="InterPro"/>
</dbReference>
<dbReference type="CDD" id="cd01897">
    <property type="entry name" value="NOG"/>
    <property type="match status" value="1"/>
</dbReference>
<evidence type="ECO:0000256" key="11">
    <source>
        <dbReference type="ARBA" id="ARBA00065858"/>
    </source>
</evidence>
<keyword evidence="5" id="KW-0378">Hydrolase</keyword>
<dbReference type="InterPro" id="IPR030389">
    <property type="entry name" value="G_FEOB_dom"/>
</dbReference>
<dbReference type="GO" id="GO:0009524">
    <property type="term" value="C:phragmoplast"/>
    <property type="evidence" value="ECO:0007669"/>
    <property type="project" value="UniProtKB-SubCell"/>
</dbReference>
<reference evidence="16 17" key="1">
    <citation type="submission" date="2020-10" db="EMBL/GenBank/DDBJ databases">
        <title>Plant Genome Project.</title>
        <authorList>
            <person name="Zhang R.-G."/>
        </authorList>
    </citation>
    <scope>NUCLEOTIDE SEQUENCE [LARGE SCALE GENOMIC DNA]</scope>
    <source>
        <strain evidence="16">FAFU-HL-1</strain>
        <tissue evidence="16">Leaf</tissue>
    </source>
</reference>
<feature type="transmembrane region" description="Helical" evidence="13">
    <location>
        <begin position="626"/>
        <end position="658"/>
    </location>
</feature>
<dbReference type="Pfam" id="PF00350">
    <property type="entry name" value="Dynamin_N"/>
    <property type="match status" value="1"/>
</dbReference>
<comment type="caution">
    <text evidence="16">The sequence shown here is derived from an EMBL/GenBank/DDBJ whole genome shotgun (WGS) entry which is preliminary data.</text>
</comment>
<dbReference type="SMART" id="SM00053">
    <property type="entry name" value="DYNc"/>
    <property type="match status" value="1"/>
</dbReference>
<dbReference type="InterPro" id="IPR027417">
    <property type="entry name" value="P-loop_NTPase"/>
</dbReference>
<comment type="similarity">
    <text evidence="12">Belongs to the TRAFAC class dynamin-like GTPase superfamily. Dynamin/Fzo/YdjA family.</text>
</comment>
<evidence type="ECO:0000256" key="12">
    <source>
        <dbReference type="RuleBase" id="RU003932"/>
    </source>
</evidence>
<dbReference type="InterPro" id="IPR000375">
    <property type="entry name" value="Dynamin_stalk"/>
</dbReference>
<dbReference type="FunFam" id="3.40.50.300:FF:000228">
    <property type="entry name" value="dynamin-related protein 1E"/>
    <property type="match status" value="1"/>
</dbReference>
<evidence type="ECO:0000256" key="1">
    <source>
        <dbReference type="ARBA" id="ARBA00022490"/>
    </source>
</evidence>
<organism evidence="16 17">
    <name type="scientific">Salix dunnii</name>
    <dbReference type="NCBI Taxonomy" id="1413687"/>
    <lineage>
        <taxon>Eukaryota</taxon>
        <taxon>Viridiplantae</taxon>
        <taxon>Streptophyta</taxon>
        <taxon>Embryophyta</taxon>
        <taxon>Tracheophyta</taxon>
        <taxon>Spermatophyta</taxon>
        <taxon>Magnoliopsida</taxon>
        <taxon>eudicotyledons</taxon>
        <taxon>Gunneridae</taxon>
        <taxon>Pentapetalae</taxon>
        <taxon>rosids</taxon>
        <taxon>fabids</taxon>
        <taxon>Malpighiales</taxon>
        <taxon>Salicaceae</taxon>
        <taxon>Saliceae</taxon>
        <taxon>Salix</taxon>
    </lineage>
</organism>
<dbReference type="InterPro" id="IPR020850">
    <property type="entry name" value="GED_dom"/>
</dbReference>
<comment type="subcellular location">
    <subcellularLocation>
        <location evidence="10">Cytoplasm</location>
        <location evidence="10">Cytoskeleton</location>
        <location evidence="10">Phragmoplast</location>
    </subcellularLocation>
</comment>
<dbReference type="Gene3D" id="3.40.50.300">
    <property type="entry name" value="P-loop containing nucleotide triphosphate hydrolases"/>
    <property type="match status" value="2"/>
</dbReference>
<dbReference type="OrthoDB" id="415015at2759"/>
<keyword evidence="1" id="KW-0963">Cytoplasm</keyword>
<keyword evidence="13" id="KW-0812">Transmembrane</keyword>
<accession>A0A835N7L8</accession>
<dbReference type="Gene3D" id="1.20.120.1190">
    <property type="match status" value="1"/>
</dbReference>
<dbReference type="FunFam" id="1.20.120.1240:FF:000009">
    <property type="entry name" value="Dynamin-related protein 1C"/>
    <property type="match status" value="1"/>
</dbReference>
<dbReference type="InterPro" id="IPR041623">
    <property type="entry name" value="NOG1_N"/>
</dbReference>
<dbReference type="SMART" id="SM00302">
    <property type="entry name" value="GED"/>
    <property type="match status" value="1"/>
</dbReference>
<evidence type="ECO:0000259" key="14">
    <source>
        <dbReference type="PROSITE" id="PS51388"/>
    </source>
</evidence>
<evidence type="ECO:0000256" key="13">
    <source>
        <dbReference type="SAM" id="Phobius"/>
    </source>
</evidence>
<dbReference type="AlphaFoldDB" id="A0A835N7L8"/>
<dbReference type="Pfam" id="PF02421">
    <property type="entry name" value="FeoB_N"/>
    <property type="match status" value="1"/>
</dbReference>
<dbReference type="InterPro" id="IPR022812">
    <property type="entry name" value="Dynamin"/>
</dbReference>
<dbReference type="EMBL" id="JADGMS010000002">
    <property type="protein sequence ID" value="KAF9687634.1"/>
    <property type="molecule type" value="Genomic_DNA"/>
</dbReference>
<keyword evidence="6 12" id="KW-0342">GTP-binding</keyword>
<evidence type="ECO:0000313" key="17">
    <source>
        <dbReference type="Proteomes" id="UP000657918"/>
    </source>
</evidence>
<keyword evidence="3" id="KW-0493">Microtubule</keyword>